<proteinExistence type="predicted"/>
<evidence type="ECO:0000313" key="3">
    <source>
        <dbReference type="Proteomes" id="UP000049127"/>
    </source>
</evidence>
<keyword evidence="1" id="KW-0732">Signal</keyword>
<sequence>MKVKKIILAILLATSISLTFLVGCESSTIDNDKKVYTTTKVSKIKKNLSKKISKAIEDSGLRVAEVKPDGSFVLSLGNLEYSKEQPKQVLNYSVTLDKKKDKEILFIQCVKDYLKDEKLSKDDKFVKAIYNIYKSLTDSNITEKEFFNKVEKVVNKGEGIVELPDMGDINISVKEIDKESKILELRFEDEFILK</sequence>
<dbReference type="AlphaFoldDB" id="A0A0C7QRT8"/>
<feature type="signal peptide" evidence="1">
    <location>
        <begin position="1"/>
        <end position="20"/>
    </location>
</feature>
<organism evidence="2 3">
    <name type="scientific">Paraclostridium sordellii</name>
    <name type="common">Clostridium sordellii</name>
    <dbReference type="NCBI Taxonomy" id="1505"/>
    <lineage>
        <taxon>Bacteria</taxon>
        <taxon>Bacillati</taxon>
        <taxon>Bacillota</taxon>
        <taxon>Clostridia</taxon>
        <taxon>Peptostreptococcales</taxon>
        <taxon>Peptostreptococcaceae</taxon>
        <taxon>Paraclostridium</taxon>
    </lineage>
</organism>
<evidence type="ECO:0000256" key="1">
    <source>
        <dbReference type="SAM" id="SignalP"/>
    </source>
</evidence>
<dbReference type="Proteomes" id="UP000049127">
    <property type="component" value="Unassembled WGS sequence"/>
</dbReference>
<dbReference type="RefSeq" id="WP_077066936.1">
    <property type="nucleotide sequence ID" value="NZ_CDNI01000003.1"/>
</dbReference>
<feature type="chain" id="PRO_5038333630" evidence="1">
    <location>
        <begin position="21"/>
        <end position="194"/>
    </location>
</feature>
<protein>
    <submittedName>
        <fullName evidence="2">Lipoprotein</fullName>
    </submittedName>
</protein>
<name>A0A0C7QRT8_PARSO</name>
<dbReference type="EMBL" id="CEKZ01000003">
    <property type="protein sequence ID" value="CEQ03377.1"/>
    <property type="molecule type" value="Genomic_DNA"/>
</dbReference>
<keyword evidence="2" id="KW-0449">Lipoprotein</keyword>
<dbReference type="PROSITE" id="PS51257">
    <property type="entry name" value="PROKAR_LIPOPROTEIN"/>
    <property type="match status" value="1"/>
</dbReference>
<evidence type="ECO:0000313" key="2">
    <source>
        <dbReference type="EMBL" id="CEQ03377.1"/>
    </source>
</evidence>
<dbReference type="OrthoDB" id="1755366at2"/>
<gene>
    <name evidence="2" type="ORF">R28058_11101</name>
</gene>
<reference evidence="3" key="1">
    <citation type="submission" date="2015-01" db="EMBL/GenBank/DDBJ databases">
        <authorList>
            <person name="Aslett M.A."/>
            <person name="De Silva N."/>
        </authorList>
    </citation>
    <scope>NUCLEOTIDE SEQUENCE [LARGE SCALE GENOMIC DNA]</scope>
    <source>
        <strain evidence="3">R28058</strain>
    </source>
</reference>
<accession>A0A0C7QRT8</accession>